<accession>A0A9X1TP39</accession>
<evidence type="ECO:0000313" key="3">
    <source>
        <dbReference type="Proteomes" id="UP001139384"/>
    </source>
</evidence>
<dbReference type="EMBL" id="JAKEIP010000207">
    <property type="protein sequence ID" value="MCF1598347.1"/>
    <property type="molecule type" value="Genomic_DNA"/>
</dbReference>
<comment type="caution">
    <text evidence="2">The sequence shown here is derived from an EMBL/GenBank/DDBJ whole genome shotgun (WGS) entry which is preliminary data.</text>
</comment>
<dbReference type="NCBIfam" id="NF041121">
    <property type="entry name" value="SAV_2336_NTERM"/>
    <property type="match status" value="1"/>
</dbReference>
<evidence type="ECO:0000256" key="1">
    <source>
        <dbReference type="SAM" id="MobiDB-lite"/>
    </source>
</evidence>
<dbReference type="InterPro" id="IPR047738">
    <property type="entry name" value="SAV_2336-like_N"/>
</dbReference>
<dbReference type="AlphaFoldDB" id="A0A9X1TP39"/>
<name>A0A9X1TP39_STRM4</name>
<dbReference type="RefSeq" id="WP_234766746.1">
    <property type="nucleotide sequence ID" value="NZ_JAKEIP010000207.1"/>
</dbReference>
<protein>
    <submittedName>
        <fullName evidence="2">Metallophosphoesterase</fullName>
    </submittedName>
</protein>
<gene>
    <name evidence="2" type="ORF">L0P92_33070</name>
</gene>
<dbReference type="Gene3D" id="1.25.40.10">
    <property type="entry name" value="Tetratricopeptide repeat domain"/>
    <property type="match status" value="2"/>
</dbReference>
<feature type="compositionally biased region" description="Pro residues" evidence="1">
    <location>
        <begin position="1"/>
        <end position="20"/>
    </location>
</feature>
<organism evidence="2 3">
    <name type="scientific">Streptomyces muensis</name>
    <dbReference type="NCBI Taxonomy" id="1077944"/>
    <lineage>
        <taxon>Bacteria</taxon>
        <taxon>Bacillati</taxon>
        <taxon>Actinomycetota</taxon>
        <taxon>Actinomycetes</taxon>
        <taxon>Kitasatosporales</taxon>
        <taxon>Streptomycetaceae</taxon>
        <taxon>Streptomyces</taxon>
    </lineage>
</organism>
<feature type="region of interest" description="Disordered" evidence="1">
    <location>
        <begin position="1"/>
        <end position="49"/>
    </location>
</feature>
<dbReference type="SUPFAM" id="SSF48452">
    <property type="entry name" value="TPR-like"/>
    <property type="match status" value="1"/>
</dbReference>
<dbReference type="Proteomes" id="UP001139384">
    <property type="component" value="Unassembled WGS sequence"/>
</dbReference>
<evidence type="ECO:0000313" key="2">
    <source>
        <dbReference type="EMBL" id="MCF1598347.1"/>
    </source>
</evidence>
<sequence length="1063" mass="115525">PGPDPALGPGNPPPPPPGPLGTPGEDDEERQPDGARLFAPGPGGDGTDVRMTPVRVPAAPALPEPLALQRGLRPLQRYRAPVRPVPRTLDEHATAERAAESGLVLPVLRTDRRREARLLLLMDVSTSTVVWQQALDELRQVCARAGAFREVQVRYLHEAPGGLPGCAATPEPGAALHAPEQLSDPTGRRVTLLLSDCAGPMWRSGQVQRLLHRWASTAPVAVVQPLPQRMWLRTHLPARRGVLHRREGPAGSLLFRPDKEPVVFGALPVPVLALRRESVEGWARLVSGATGQSLSAAAGWVRADHPASAAPVRAAQERSGADRVRAFWRPASSEARRLAVYLSAVPLYLPVMQLVQHAMLAGSGPDVLSEVLLSGLLRRREDADDPRAVRYDFLPGVATELRSRLSVDEVELLFKHCSEYVERKFGRSARNFPALAGAFLRGAVPPDAAPERLIESGEREPAGLRAFAEVSAEVLRDLGARLPAVAGATVAGQSATELLDLGRQALARFNGEGLTRELDAAVEYTRRAVAVAGGAGGERVTAREELAQALLARWRVRRVGEDLREAWEALDGQSVTPRGRLVLGLVYWAQAQEVRGSGVEFDGIPASLRDWARGEPGPAAERARDVLLYLADLDLGAVLADEDAGAAARGPRSAAAEALTSVRRAVAEAGPRARGEAEAVGGTQHRDLFQTAVETGRRVPGEAEAVVGVQDWRVLHLHRAVDAASAWFQLSGSVRALVARGRLWLDLAREHQGYDGHDVVAADAAASAAEDLMEAVRDETALPAADRCRIWLDVAAAVEIPPTEREESLLLYAVQQAERAAGDDPELGFECLVRAGRIYRDRHDQTGGLTELNRAVEAWEQAVRLLGEDDRRRPRTLADLGRALYVRFGLRAEPDDIARSVDHLRQAVDECPPDDPQLPWLRRSLGRSYYRRYLLAGVLTDLYEADWLFAEAARGSENPWLLAQCRISRGNVARLLYERTAAVADLHKAVDFFSQAVEIAEEAGEAELAAAALTERGRARKAMGRAYEARTDYDRALGLTDDRDRVRLLRVLISRLSPETAAE</sequence>
<keyword evidence="3" id="KW-1185">Reference proteome</keyword>
<proteinExistence type="predicted"/>
<reference evidence="2" key="1">
    <citation type="submission" date="2022-01" db="EMBL/GenBank/DDBJ databases">
        <title>Draft Genome Sequences of Seven Type Strains of the Genus Streptomyces.</title>
        <authorList>
            <person name="Aziz S."/>
            <person name="Coretto E."/>
            <person name="Chronakova A."/>
            <person name="Sproer C."/>
            <person name="Huber K."/>
            <person name="Nouioui I."/>
            <person name="Gross H."/>
        </authorList>
    </citation>
    <scope>NUCLEOTIDE SEQUENCE</scope>
    <source>
        <strain evidence="2">DSM 103493</strain>
    </source>
</reference>
<feature type="non-terminal residue" evidence="2">
    <location>
        <position position="1"/>
    </location>
</feature>
<dbReference type="InterPro" id="IPR011990">
    <property type="entry name" value="TPR-like_helical_dom_sf"/>
</dbReference>